<keyword evidence="4" id="KW-1185">Reference proteome</keyword>
<dbReference type="SMART" id="SM00240">
    <property type="entry name" value="FHA"/>
    <property type="match status" value="1"/>
</dbReference>
<dbReference type="RefSeq" id="XP_044547672.1">
    <property type="nucleotide sequence ID" value="XM_044695573.1"/>
</dbReference>
<feature type="domain" description="FHA" evidence="2">
    <location>
        <begin position="245"/>
        <end position="314"/>
    </location>
</feature>
<dbReference type="Pfam" id="PF00498">
    <property type="entry name" value="FHA"/>
    <property type="match status" value="1"/>
</dbReference>
<evidence type="ECO:0000313" key="3">
    <source>
        <dbReference type="EMBL" id="KAG2381993.1"/>
    </source>
</evidence>
<organism evidence="3 4">
    <name type="scientific">Naegleria lovaniensis</name>
    <name type="common">Amoeba</name>
    <dbReference type="NCBI Taxonomy" id="51637"/>
    <lineage>
        <taxon>Eukaryota</taxon>
        <taxon>Discoba</taxon>
        <taxon>Heterolobosea</taxon>
        <taxon>Tetramitia</taxon>
        <taxon>Eutetramitia</taxon>
        <taxon>Vahlkampfiidae</taxon>
        <taxon>Naegleria</taxon>
    </lineage>
</organism>
<feature type="compositionally biased region" description="Low complexity" evidence="1">
    <location>
        <begin position="26"/>
        <end position="38"/>
    </location>
</feature>
<dbReference type="InterPro" id="IPR008984">
    <property type="entry name" value="SMAD_FHA_dom_sf"/>
</dbReference>
<feature type="region of interest" description="Disordered" evidence="1">
    <location>
        <begin position="1"/>
        <end position="38"/>
    </location>
</feature>
<dbReference type="Proteomes" id="UP000816034">
    <property type="component" value="Unassembled WGS sequence"/>
</dbReference>
<dbReference type="AlphaFoldDB" id="A0AA88KJL7"/>
<dbReference type="Gene3D" id="2.60.200.20">
    <property type="match status" value="1"/>
</dbReference>
<protein>
    <recommendedName>
        <fullName evidence="2">FHA domain-containing protein</fullName>
    </recommendedName>
</protein>
<accession>A0AA88KJL7</accession>
<evidence type="ECO:0000256" key="1">
    <source>
        <dbReference type="SAM" id="MobiDB-lite"/>
    </source>
</evidence>
<dbReference type="PANTHER" id="PTHR23308">
    <property type="entry name" value="NUCLEAR INHIBITOR OF PROTEIN PHOSPHATASE-1"/>
    <property type="match status" value="1"/>
</dbReference>
<dbReference type="SUPFAM" id="SSF49879">
    <property type="entry name" value="SMAD/FHA domain"/>
    <property type="match status" value="1"/>
</dbReference>
<dbReference type="InterPro" id="IPR000253">
    <property type="entry name" value="FHA_dom"/>
</dbReference>
<reference evidence="3 4" key="1">
    <citation type="journal article" date="2018" name="BMC Genomics">
        <title>The genome of Naegleria lovaniensis, the basis for a comparative approach to unravel pathogenicity factors of the human pathogenic amoeba N. fowleri.</title>
        <authorList>
            <person name="Liechti N."/>
            <person name="Schurch N."/>
            <person name="Bruggmann R."/>
            <person name="Wittwer M."/>
        </authorList>
    </citation>
    <scope>NUCLEOTIDE SEQUENCE [LARGE SCALE GENOMIC DNA]</scope>
    <source>
        <strain evidence="3 4">ATCC 30569</strain>
    </source>
</reference>
<evidence type="ECO:0000313" key="4">
    <source>
        <dbReference type="Proteomes" id="UP000816034"/>
    </source>
</evidence>
<name>A0AA88KJL7_NAELO</name>
<dbReference type="PROSITE" id="PS50006">
    <property type="entry name" value="FHA_DOMAIN"/>
    <property type="match status" value="1"/>
</dbReference>
<proteinExistence type="predicted"/>
<sequence>MPQHRKQDSKSSTTLPSGFSGFAAFSNTNNNSKTTSSNWNKVVESQWNAPQKFINEVSTVMERSSSGSDPFDKYKTKSISERENDYTSRWRNVQLSPERVDPFAKQISEQDKKTKRTYNEIYEENKLEREKKHLLYQMKKKQMLGTEKGQEMAPHSSSSQHNYNEKEDNLTQDQDENTVKVNVGISFELSGVLVKQANVVNQKGTVLKWQAPPECRLPDVKWMMFEMKDDKAEGEPVLLYKQKAWLFGRDSDVADIPTLNPSCSKQHAVICFRFTTGGTDDKRARYTGQSMGSTKPFIIDLQSTNGTFVNGERIPDSSYYELREFDLIRFGTSSREYMILHEKSEAQ</sequence>
<dbReference type="GeneID" id="68098240"/>
<evidence type="ECO:0000259" key="2">
    <source>
        <dbReference type="PROSITE" id="PS50006"/>
    </source>
</evidence>
<dbReference type="EMBL" id="PYSW02000025">
    <property type="protein sequence ID" value="KAG2381993.1"/>
    <property type="molecule type" value="Genomic_DNA"/>
</dbReference>
<gene>
    <name evidence="3" type="ORF">C9374_005785</name>
</gene>
<comment type="caution">
    <text evidence="3">The sequence shown here is derived from an EMBL/GenBank/DDBJ whole genome shotgun (WGS) entry which is preliminary data.</text>
</comment>
<dbReference type="InterPro" id="IPR050923">
    <property type="entry name" value="Cell_Proc_Reg/RNA_Proc"/>
</dbReference>
<feature type="region of interest" description="Disordered" evidence="1">
    <location>
        <begin position="144"/>
        <end position="173"/>
    </location>
</feature>